<organism evidence="2 3">
    <name type="scientific">Ilex paraguariensis</name>
    <name type="common">yerba mate</name>
    <dbReference type="NCBI Taxonomy" id="185542"/>
    <lineage>
        <taxon>Eukaryota</taxon>
        <taxon>Viridiplantae</taxon>
        <taxon>Streptophyta</taxon>
        <taxon>Embryophyta</taxon>
        <taxon>Tracheophyta</taxon>
        <taxon>Spermatophyta</taxon>
        <taxon>Magnoliopsida</taxon>
        <taxon>eudicotyledons</taxon>
        <taxon>Gunneridae</taxon>
        <taxon>Pentapetalae</taxon>
        <taxon>asterids</taxon>
        <taxon>campanulids</taxon>
        <taxon>Aquifoliales</taxon>
        <taxon>Aquifoliaceae</taxon>
        <taxon>Ilex</taxon>
    </lineage>
</organism>
<name>A0ABC8TQ32_9AQUA</name>
<gene>
    <name evidence="1" type="ORF">ILEXP_LOCUS33637</name>
    <name evidence="2" type="ORF">ILEXP_LOCUS38957</name>
</gene>
<dbReference type="EMBL" id="CAUOFW020005294">
    <property type="protein sequence ID" value="CAK9169513.1"/>
    <property type="molecule type" value="Genomic_DNA"/>
</dbReference>
<accession>A0ABC8TQ32</accession>
<evidence type="ECO:0000313" key="1">
    <source>
        <dbReference type="EMBL" id="CAK9164509.1"/>
    </source>
</evidence>
<evidence type="ECO:0000313" key="3">
    <source>
        <dbReference type="Proteomes" id="UP001642360"/>
    </source>
</evidence>
<reference evidence="2 3" key="1">
    <citation type="submission" date="2024-02" db="EMBL/GenBank/DDBJ databases">
        <authorList>
            <person name="Vignale AGUSTIN F."/>
            <person name="Sosa J E."/>
            <person name="Modenutti C."/>
        </authorList>
    </citation>
    <scope>NUCLEOTIDE SEQUENCE [LARGE SCALE GENOMIC DNA]</scope>
</reference>
<protein>
    <submittedName>
        <fullName evidence="2">Uncharacterized protein</fullName>
    </submittedName>
</protein>
<evidence type="ECO:0000313" key="2">
    <source>
        <dbReference type="EMBL" id="CAK9169513.1"/>
    </source>
</evidence>
<comment type="caution">
    <text evidence="2">The sequence shown here is derived from an EMBL/GenBank/DDBJ whole genome shotgun (WGS) entry which is preliminary data.</text>
</comment>
<sequence>MNRCSNFPPVLQMDIRNWHKSRSKSVRFGQKFFWREYESNPRWLIFWRKNRGAKKKNSSSSVPMPRASYDPNTYLQNFNEGSIFTEPDYLSRSFSARYADPSWRFLKDEEVYMDRC</sequence>
<dbReference type="AlphaFoldDB" id="A0ABC8TQ32"/>
<keyword evidence="3" id="KW-1185">Reference proteome</keyword>
<dbReference type="Proteomes" id="UP001642360">
    <property type="component" value="Unassembled WGS sequence"/>
</dbReference>
<proteinExistence type="predicted"/>
<dbReference type="EMBL" id="CAUOFW020004225">
    <property type="protein sequence ID" value="CAK9164509.1"/>
    <property type="molecule type" value="Genomic_DNA"/>
</dbReference>
<dbReference type="PANTHER" id="PTHR33168">
    <property type="entry name" value="STRESS INDUCED PROTEIN-RELATED"/>
    <property type="match status" value="1"/>
</dbReference>